<dbReference type="AlphaFoldDB" id="A0A670ZNP1"/>
<feature type="transmembrane region" description="Helical" evidence="1">
    <location>
        <begin position="20"/>
        <end position="37"/>
    </location>
</feature>
<dbReference type="GO" id="GO:0005634">
    <property type="term" value="C:nucleus"/>
    <property type="evidence" value="ECO:0007669"/>
    <property type="project" value="TreeGrafter"/>
</dbReference>
<evidence type="ECO:0000259" key="2">
    <source>
        <dbReference type="SMART" id="SM01243"/>
    </source>
</evidence>
<evidence type="ECO:0000313" key="4">
    <source>
        <dbReference type="Proteomes" id="UP000472273"/>
    </source>
</evidence>
<dbReference type="OMA" id="GTCHVYW"/>
<dbReference type="GO" id="GO:0000981">
    <property type="term" value="F:DNA-binding transcription factor activity, RNA polymerase II-specific"/>
    <property type="evidence" value="ECO:0007669"/>
    <property type="project" value="TreeGrafter"/>
</dbReference>
<reference evidence="3" key="1">
    <citation type="submission" date="2025-08" db="UniProtKB">
        <authorList>
            <consortium name="Ensembl"/>
        </authorList>
    </citation>
    <scope>IDENTIFICATION</scope>
</reference>
<sequence length="279" mass="32133">MTAKIVIPQLPNLHTLVSSYKPISFSFLIYIYIYILFCKVPYSGMAAEDTIGYGNPPSSSLELIWISFFLETDFEVRTFYRGRQVLHQVIDKVNSRGLCFVPPGIRGNYLDLTDVSLPDPIILNDKLQAEYTLRLLKGVSPGVLLRIEGNQLWGMRRGTCHVYWSQSEIQEDGIQHGNLLKEKFVPIFNLQLFVSDLIGYMEGRNGCPNYNWWLCFGEEWPDSNCVWKKKLIMVQVSSCPKVRHMIIPLELKVSHHLSEKEELFLYLAVYCLLLTDSVI</sequence>
<protein>
    <recommendedName>
        <fullName evidence="2">Interferon regulatory factor-3 domain-containing protein</fullName>
    </recommendedName>
</protein>
<dbReference type="InterPro" id="IPR008984">
    <property type="entry name" value="SMAD_FHA_dom_sf"/>
</dbReference>
<accession>A0A670ZNP1</accession>
<dbReference type="GO" id="GO:0002376">
    <property type="term" value="P:immune system process"/>
    <property type="evidence" value="ECO:0007669"/>
    <property type="project" value="TreeGrafter"/>
</dbReference>
<dbReference type="PANTHER" id="PTHR11949">
    <property type="entry name" value="INTERFERON REGULATORY FACTOR"/>
    <property type="match status" value="1"/>
</dbReference>
<dbReference type="InterPro" id="IPR019471">
    <property type="entry name" value="Interferon_reg_factor-3"/>
</dbReference>
<dbReference type="GeneTree" id="ENSGT00940000160569"/>
<keyword evidence="1" id="KW-0472">Membrane</keyword>
<keyword evidence="1" id="KW-0812">Transmembrane</keyword>
<dbReference type="SUPFAM" id="SSF49879">
    <property type="entry name" value="SMAD/FHA domain"/>
    <property type="match status" value="1"/>
</dbReference>
<evidence type="ECO:0000256" key="1">
    <source>
        <dbReference type="SAM" id="Phobius"/>
    </source>
</evidence>
<dbReference type="Ensembl" id="ENSPTXT00000025127.1">
    <property type="protein sequence ID" value="ENSPTXP00000024375.1"/>
    <property type="gene ID" value="ENSPTXG00000016948.1"/>
</dbReference>
<dbReference type="SMART" id="SM01243">
    <property type="entry name" value="IRF-3"/>
    <property type="match status" value="1"/>
</dbReference>
<reference evidence="3" key="2">
    <citation type="submission" date="2025-09" db="UniProtKB">
        <authorList>
            <consortium name="Ensembl"/>
        </authorList>
    </citation>
    <scope>IDENTIFICATION</scope>
</reference>
<organism evidence="3 4">
    <name type="scientific">Pseudonaja textilis</name>
    <name type="common">Eastern brown snake</name>
    <dbReference type="NCBI Taxonomy" id="8673"/>
    <lineage>
        <taxon>Eukaryota</taxon>
        <taxon>Metazoa</taxon>
        <taxon>Chordata</taxon>
        <taxon>Craniata</taxon>
        <taxon>Vertebrata</taxon>
        <taxon>Euteleostomi</taxon>
        <taxon>Lepidosauria</taxon>
        <taxon>Squamata</taxon>
        <taxon>Bifurcata</taxon>
        <taxon>Unidentata</taxon>
        <taxon>Episquamata</taxon>
        <taxon>Toxicofera</taxon>
        <taxon>Serpentes</taxon>
        <taxon>Colubroidea</taxon>
        <taxon>Elapidae</taxon>
        <taxon>Hydrophiinae</taxon>
        <taxon>Pseudonaja</taxon>
    </lineage>
</organism>
<keyword evidence="4" id="KW-1185">Reference proteome</keyword>
<dbReference type="Pfam" id="PF10401">
    <property type="entry name" value="IRF-3"/>
    <property type="match status" value="1"/>
</dbReference>
<keyword evidence="1" id="KW-1133">Transmembrane helix</keyword>
<dbReference type="InterPro" id="IPR017855">
    <property type="entry name" value="SMAD-like_dom_sf"/>
</dbReference>
<name>A0A670ZNP1_PSETE</name>
<dbReference type="PANTHER" id="PTHR11949:SF1">
    <property type="entry name" value="INTERFERON REGULATORY FACTOR 3"/>
    <property type="match status" value="1"/>
</dbReference>
<dbReference type="Gene3D" id="2.60.200.10">
    <property type="match status" value="1"/>
</dbReference>
<dbReference type="Proteomes" id="UP000472273">
    <property type="component" value="Unplaced"/>
</dbReference>
<dbReference type="GO" id="GO:0000978">
    <property type="term" value="F:RNA polymerase II cis-regulatory region sequence-specific DNA binding"/>
    <property type="evidence" value="ECO:0007669"/>
    <property type="project" value="TreeGrafter"/>
</dbReference>
<feature type="domain" description="Interferon regulatory factor-3" evidence="2">
    <location>
        <begin position="71"/>
        <end position="244"/>
    </location>
</feature>
<proteinExistence type="predicted"/>
<evidence type="ECO:0000313" key="3">
    <source>
        <dbReference type="Ensembl" id="ENSPTXP00000024375.1"/>
    </source>
</evidence>